<keyword evidence="3" id="KW-1185">Reference proteome</keyword>
<dbReference type="AlphaFoldDB" id="A0A9K3PUF8"/>
<feature type="compositionally biased region" description="Polar residues" evidence="1">
    <location>
        <begin position="823"/>
        <end position="836"/>
    </location>
</feature>
<reference evidence="2" key="2">
    <citation type="submission" date="2021-04" db="EMBL/GenBank/DDBJ databases">
        <authorList>
            <person name="Podell S."/>
        </authorList>
    </citation>
    <scope>NUCLEOTIDE SEQUENCE</scope>
    <source>
        <strain evidence="2">Hildebrandi</strain>
    </source>
</reference>
<dbReference type="EMBL" id="JAGRRH010000013">
    <property type="protein sequence ID" value="KAG7360190.1"/>
    <property type="molecule type" value="Genomic_DNA"/>
</dbReference>
<name>A0A9K3PUF8_9STRA</name>
<feature type="region of interest" description="Disordered" evidence="1">
    <location>
        <begin position="682"/>
        <end position="799"/>
    </location>
</feature>
<gene>
    <name evidence="2" type="ORF">IV203_035289</name>
</gene>
<sequence>MSFVPPGPRQQYHHSITSENKLRNRIEDIYNAFRTQKQTRTKVKLMVFSWLLKNGMMLYAKRSPNWKSNAESKENGNVTIKSSRSPAFSEQEILNAGLLVVQRRIDDIFQALNIHIQNQDARLKKELVTKLLKNGVSDSAVSGESLAIITSASDGLRSLSSDVVVEDGNLGVTTVVSDGLQKAPTEKSDIIVLECLGEPADDRLSSEDLSHALIVTKSNCDDGEGFNVIYESCTDLCGMLPSSEIMTDCSIDKRAFFCAPETAPSLVSAESTDVAKFTQLDEEGDAELVDALIELWSSSREENLILTEHKVQLNYDNNTETDCVNGVECGESIEEVQRNEDLPKEVVNNEHPNLNPPEQKEMIALSAFLETWGLSGPNSSSLKASVEKDFLSEPVVEVTAASEESTIKKIKTESLPIQDKLPTQSKKEGDFVSTLMSFIGLKRPIFEASANSGDEMPPRESTNDQTAKMLDTSVNEQVKANRQVEAALEAENIGEDVGQTDVSLHNVSSAEAPSETENIKETQGKTDVSLHNVSSAEALSETENIKETQGNTDDSLDIVSSAEAPSETENINDTPEQSEVSLHNVSSAKAPSITENIKDAPEQSEVSLHNVSSAEATSETKSIGEAKEQSDVSLHNISLGSKEEMNKGQFFQPVTFKKTEGMQNSKDDEDLQLIKHEIHSIAPTNGTEVGSRHSIIPKRVFYGKDDKEKKKDDSMSLDEKREGKPVRETRRSQKKKGEIKPSKKIRRRRKRVISPRSISSNSYLDPIFEHPEEVSLKASSDPENKNIESVEQLDDQVGMAPKSEMDLDLVVSYKLESMSILSNEDSFTLPDSNDNPKQVRDPLCEISKSSSEEPKLFLSAEDSVSSDANSISDGRYQDDAIKGDVSTSSQSKCDALEIGTSESLDEVLTLVDGSNLASMDISQSFSNSIGSSFTDRLSTLSSASSTGEKDETIWNRLGFGFDPSRSVDGSSMLGDDTFGDNTFGENTFGDDTFESSLGSADETDTDIDEEDVLDNVGEEAEEQSKVVLDTEHPSLQKRVKQISSGFVGRIRKITAEKAPKTTSVETHETQKEEGARKSHITRDHPEISEGEAFMSQKPQSPVAESRRNLPKDRRWSFLPQHGIQMETSEQCRDEKESIGDLVTDQNSRDVESREEDDDNPFLIPLPVALTKS</sequence>
<dbReference type="Proteomes" id="UP000693970">
    <property type="component" value="Unassembled WGS sequence"/>
</dbReference>
<feature type="region of interest" description="Disordered" evidence="1">
    <location>
        <begin position="506"/>
        <end position="645"/>
    </location>
</feature>
<feature type="compositionally biased region" description="Basic and acidic residues" evidence="1">
    <location>
        <begin position="1129"/>
        <end position="1138"/>
    </location>
</feature>
<feature type="compositionally biased region" description="Basic and acidic residues" evidence="1">
    <location>
        <begin position="702"/>
        <end position="741"/>
    </location>
</feature>
<accession>A0A9K3PUF8</accession>
<evidence type="ECO:0000313" key="2">
    <source>
        <dbReference type="EMBL" id="KAG7360190.1"/>
    </source>
</evidence>
<feature type="compositionally biased region" description="Basic and acidic residues" evidence="1">
    <location>
        <begin position="1053"/>
        <end position="1087"/>
    </location>
</feature>
<evidence type="ECO:0000256" key="1">
    <source>
        <dbReference type="SAM" id="MobiDB-lite"/>
    </source>
</evidence>
<proteinExistence type="predicted"/>
<feature type="compositionally biased region" description="Polar residues" evidence="1">
    <location>
        <begin position="862"/>
        <end position="872"/>
    </location>
</feature>
<feature type="compositionally biased region" description="Polar residues" evidence="1">
    <location>
        <begin position="604"/>
        <end position="621"/>
    </location>
</feature>
<reference evidence="2" key="1">
    <citation type="journal article" date="2021" name="Sci. Rep.">
        <title>Diploid genomic architecture of Nitzschia inconspicua, an elite biomass production diatom.</title>
        <authorList>
            <person name="Oliver A."/>
            <person name="Podell S."/>
            <person name="Pinowska A."/>
            <person name="Traller J.C."/>
            <person name="Smith S.R."/>
            <person name="McClure R."/>
            <person name="Beliaev A."/>
            <person name="Bohutskyi P."/>
            <person name="Hill E.A."/>
            <person name="Rabines A."/>
            <person name="Zheng H."/>
            <person name="Allen L.Z."/>
            <person name="Kuo A."/>
            <person name="Grigoriev I.V."/>
            <person name="Allen A.E."/>
            <person name="Hazlebeck D."/>
            <person name="Allen E.E."/>
        </authorList>
    </citation>
    <scope>NUCLEOTIDE SEQUENCE</scope>
    <source>
        <strain evidence="2">Hildebrandi</strain>
    </source>
</reference>
<protein>
    <submittedName>
        <fullName evidence="2">Uncharacterized protein</fullName>
    </submittedName>
</protein>
<feature type="compositionally biased region" description="Basic and acidic residues" evidence="1">
    <location>
        <begin position="767"/>
        <end position="788"/>
    </location>
</feature>
<organism evidence="2 3">
    <name type="scientific">Nitzschia inconspicua</name>
    <dbReference type="NCBI Taxonomy" id="303405"/>
    <lineage>
        <taxon>Eukaryota</taxon>
        <taxon>Sar</taxon>
        <taxon>Stramenopiles</taxon>
        <taxon>Ochrophyta</taxon>
        <taxon>Bacillariophyta</taxon>
        <taxon>Bacillariophyceae</taxon>
        <taxon>Bacillariophycidae</taxon>
        <taxon>Bacillariales</taxon>
        <taxon>Bacillariaceae</taxon>
        <taxon>Nitzschia</taxon>
    </lineage>
</organism>
<feature type="region of interest" description="Disordered" evidence="1">
    <location>
        <begin position="972"/>
        <end position="1008"/>
    </location>
</feature>
<evidence type="ECO:0000313" key="3">
    <source>
        <dbReference type="Proteomes" id="UP000693970"/>
    </source>
</evidence>
<comment type="caution">
    <text evidence="2">The sequence shown here is derived from an EMBL/GenBank/DDBJ whole genome shotgun (WGS) entry which is preliminary data.</text>
</comment>
<feature type="region of interest" description="Disordered" evidence="1">
    <location>
        <begin position="823"/>
        <end position="887"/>
    </location>
</feature>
<feature type="compositionally biased region" description="Basic residues" evidence="1">
    <location>
        <begin position="742"/>
        <end position="753"/>
    </location>
</feature>
<feature type="compositionally biased region" description="Polar residues" evidence="1">
    <location>
        <begin position="525"/>
        <end position="537"/>
    </location>
</feature>
<feature type="compositionally biased region" description="Basic and acidic residues" evidence="1">
    <location>
        <begin position="1104"/>
        <end position="1115"/>
    </location>
</feature>
<feature type="compositionally biased region" description="Polar residues" evidence="1">
    <location>
        <begin position="567"/>
        <end position="595"/>
    </location>
</feature>
<feature type="region of interest" description="Disordered" evidence="1">
    <location>
        <begin position="1052"/>
        <end position="1172"/>
    </location>
</feature>